<proteinExistence type="predicted"/>
<name>A0A256G3I4_9HYPH</name>
<gene>
    <name evidence="2" type="ORF">CEV34_4839</name>
    <name evidence="1" type="ORF">EHE22_03395</name>
</gene>
<evidence type="ECO:0000313" key="1">
    <source>
        <dbReference type="EMBL" id="NNV19474.1"/>
    </source>
</evidence>
<reference evidence="2 3" key="1">
    <citation type="submission" date="2017-07" db="EMBL/GenBank/DDBJ databases">
        <title>Phylogenetic study on the rhizospheric bacterium Ochrobactrum sp. A44.</title>
        <authorList>
            <person name="Krzyzanowska D.M."/>
            <person name="Ossowicki A."/>
            <person name="Rajewska M."/>
            <person name="Maciag T."/>
            <person name="Kaczynski Z."/>
            <person name="Czerwicka M."/>
            <person name="Jafra S."/>
        </authorList>
    </citation>
    <scope>NUCLEOTIDE SEQUENCE [LARGE SCALE GENOMIC DNA]</scope>
    <source>
        <strain evidence="2 3">CCUG 30717</strain>
    </source>
</reference>
<reference evidence="1 4" key="2">
    <citation type="submission" date="2018-11" db="EMBL/GenBank/DDBJ databases">
        <title>Genome sequencing and analysis.</title>
        <authorList>
            <person name="Huang Y.-T."/>
        </authorList>
    </citation>
    <scope>NUCLEOTIDE SEQUENCE [LARGE SCALE GENOMIC DNA]</scope>
    <source>
        <strain evidence="1 4">SHIN</strain>
    </source>
</reference>
<dbReference type="RefSeq" id="WP_007878807.1">
    <property type="nucleotide sequence ID" value="NZ_JBHEEM010000002.1"/>
</dbReference>
<dbReference type="Proteomes" id="UP000526233">
    <property type="component" value="Unassembled WGS sequence"/>
</dbReference>
<evidence type="ECO:0000313" key="4">
    <source>
        <dbReference type="Proteomes" id="UP000526233"/>
    </source>
</evidence>
<dbReference type="Proteomes" id="UP000216188">
    <property type="component" value="Unassembled WGS sequence"/>
</dbReference>
<dbReference type="EMBL" id="PKQI01000001">
    <property type="protein sequence ID" value="NNV19474.1"/>
    <property type="molecule type" value="Genomic_DNA"/>
</dbReference>
<keyword evidence="3" id="KW-1185">Reference proteome</keyword>
<organism evidence="2 3">
    <name type="scientific">Brucella pseudogrignonensis</name>
    <dbReference type="NCBI Taxonomy" id="419475"/>
    <lineage>
        <taxon>Bacteria</taxon>
        <taxon>Pseudomonadati</taxon>
        <taxon>Pseudomonadota</taxon>
        <taxon>Alphaproteobacteria</taxon>
        <taxon>Hyphomicrobiales</taxon>
        <taxon>Brucellaceae</taxon>
        <taxon>Brucella/Ochrobactrum group</taxon>
        <taxon>Brucella</taxon>
    </lineage>
</organism>
<evidence type="ECO:0000313" key="2">
    <source>
        <dbReference type="EMBL" id="OYR21643.1"/>
    </source>
</evidence>
<dbReference type="AlphaFoldDB" id="A0A256G3I4"/>
<comment type="caution">
    <text evidence="2">The sequence shown here is derived from an EMBL/GenBank/DDBJ whole genome shotgun (WGS) entry which is preliminary data.</text>
</comment>
<accession>A0A256G3I4</accession>
<dbReference type="EMBL" id="NNRM01000047">
    <property type="protein sequence ID" value="OYR21643.1"/>
    <property type="molecule type" value="Genomic_DNA"/>
</dbReference>
<protein>
    <submittedName>
        <fullName evidence="2">Uncharacterized protein</fullName>
    </submittedName>
</protein>
<sequence>MGENIAAIKLERHIEERIAAAVLAERQRCAAIAICVFDDEDAWSDIHRIAGGIIAGAIIEGDTA</sequence>
<evidence type="ECO:0000313" key="3">
    <source>
        <dbReference type="Proteomes" id="UP000216188"/>
    </source>
</evidence>